<evidence type="ECO:0000313" key="1">
    <source>
        <dbReference type="EMBL" id="GAG38727.1"/>
    </source>
</evidence>
<gene>
    <name evidence="1" type="ORF">S01H1_63833</name>
</gene>
<accession>X0XTU0</accession>
<feature type="non-terminal residue" evidence="1">
    <location>
        <position position="1"/>
    </location>
</feature>
<reference evidence="1" key="1">
    <citation type="journal article" date="2014" name="Front. Microbiol.">
        <title>High frequency of phylogenetically diverse reductive dehalogenase-homologous genes in deep subseafloor sedimentary metagenomes.</title>
        <authorList>
            <person name="Kawai M."/>
            <person name="Futagami T."/>
            <person name="Toyoda A."/>
            <person name="Takaki Y."/>
            <person name="Nishi S."/>
            <person name="Hori S."/>
            <person name="Arai W."/>
            <person name="Tsubouchi T."/>
            <person name="Morono Y."/>
            <person name="Uchiyama I."/>
            <person name="Ito T."/>
            <person name="Fujiyama A."/>
            <person name="Inagaki F."/>
            <person name="Takami H."/>
        </authorList>
    </citation>
    <scope>NUCLEOTIDE SEQUENCE</scope>
    <source>
        <strain evidence="1">Expedition CK06-06</strain>
    </source>
</reference>
<protein>
    <recommendedName>
        <fullName evidence="2">SMP-30/Gluconolactonase/LRE-like region domain-containing protein</fullName>
    </recommendedName>
</protein>
<name>X0XTU0_9ZZZZ</name>
<dbReference type="AlphaFoldDB" id="X0XTU0"/>
<feature type="non-terminal residue" evidence="1">
    <location>
        <position position="252"/>
    </location>
</feature>
<sequence>EGFRTATFSPDVSHVAFFAPTAEKNEETGKRPTYRLVKAPLDGGPLVELTTIIGDPGGLSWGPDGTIVYVTDAARGLWTLAPDAGASPTLIGSEYGLFYLWPHFLPGGKTVVANGGTWNGKDDKHIFAISIESGEQRVLADGYGLARYVASGHLVIGRDDQLLAVPFDPETLAVHGSPRLVLDGISTWTQPDTNYFDVSPNGTLVYVSNEFPVGMGEIQVISRTGDAVPLPVRLQWPQISPDGRELVGLRPK</sequence>
<comment type="caution">
    <text evidence="1">The sequence shown here is derived from an EMBL/GenBank/DDBJ whole genome shotgun (WGS) entry which is preliminary data.</text>
</comment>
<evidence type="ECO:0008006" key="2">
    <source>
        <dbReference type="Google" id="ProtNLM"/>
    </source>
</evidence>
<proteinExistence type="predicted"/>
<dbReference type="Gene3D" id="2.120.10.30">
    <property type="entry name" value="TolB, C-terminal domain"/>
    <property type="match status" value="1"/>
</dbReference>
<dbReference type="InterPro" id="IPR011042">
    <property type="entry name" value="6-blade_b-propeller_TolB-like"/>
</dbReference>
<dbReference type="EMBL" id="BARS01042033">
    <property type="protein sequence ID" value="GAG38727.1"/>
    <property type="molecule type" value="Genomic_DNA"/>
</dbReference>
<dbReference type="SUPFAM" id="SSF69304">
    <property type="entry name" value="Tricorn protease N-terminal domain"/>
    <property type="match status" value="1"/>
</dbReference>
<organism evidence="1">
    <name type="scientific">marine sediment metagenome</name>
    <dbReference type="NCBI Taxonomy" id="412755"/>
    <lineage>
        <taxon>unclassified sequences</taxon>
        <taxon>metagenomes</taxon>
        <taxon>ecological metagenomes</taxon>
    </lineage>
</organism>